<proteinExistence type="predicted"/>
<protein>
    <submittedName>
        <fullName evidence="1">Uncharacterized protein</fullName>
    </submittedName>
</protein>
<dbReference type="Proteomes" id="UP000031668">
    <property type="component" value="Unassembled WGS sequence"/>
</dbReference>
<dbReference type="AlphaFoldDB" id="A0A0C2MS69"/>
<evidence type="ECO:0000313" key="1">
    <source>
        <dbReference type="EMBL" id="KII67090.1"/>
    </source>
</evidence>
<name>A0A0C2MS69_THEKT</name>
<organism evidence="1 2">
    <name type="scientific">Thelohanellus kitauei</name>
    <name type="common">Myxosporean</name>
    <dbReference type="NCBI Taxonomy" id="669202"/>
    <lineage>
        <taxon>Eukaryota</taxon>
        <taxon>Metazoa</taxon>
        <taxon>Cnidaria</taxon>
        <taxon>Myxozoa</taxon>
        <taxon>Myxosporea</taxon>
        <taxon>Bivalvulida</taxon>
        <taxon>Platysporina</taxon>
        <taxon>Myxobolidae</taxon>
        <taxon>Thelohanellus</taxon>
    </lineage>
</organism>
<evidence type="ECO:0000313" key="2">
    <source>
        <dbReference type="Proteomes" id="UP000031668"/>
    </source>
</evidence>
<comment type="caution">
    <text evidence="1">The sequence shown here is derived from an EMBL/GenBank/DDBJ whole genome shotgun (WGS) entry which is preliminary data.</text>
</comment>
<reference evidence="1 2" key="1">
    <citation type="journal article" date="2014" name="Genome Biol. Evol.">
        <title>The genome of the myxosporean Thelohanellus kitauei shows adaptations to nutrient acquisition within its fish host.</title>
        <authorList>
            <person name="Yang Y."/>
            <person name="Xiong J."/>
            <person name="Zhou Z."/>
            <person name="Huo F."/>
            <person name="Miao W."/>
            <person name="Ran C."/>
            <person name="Liu Y."/>
            <person name="Zhang J."/>
            <person name="Feng J."/>
            <person name="Wang M."/>
            <person name="Wang M."/>
            <person name="Wang L."/>
            <person name="Yao B."/>
        </authorList>
    </citation>
    <scope>NUCLEOTIDE SEQUENCE [LARGE SCALE GENOMIC DNA]</scope>
    <source>
        <strain evidence="1">Wuqing</strain>
    </source>
</reference>
<gene>
    <name evidence="1" type="ORF">RF11_00996</name>
</gene>
<accession>A0A0C2MS69</accession>
<dbReference type="EMBL" id="JWZT01003310">
    <property type="protein sequence ID" value="KII67090.1"/>
    <property type="molecule type" value="Genomic_DNA"/>
</dbReference>
<keyword evidence="2" id="KW-1185">Reference proteome</keyword>
<sequence length="200" mass="23040">MINGTAPPNNFGSFNKTPVILKYKFVDENDHIEVAASEHVHDFVIYYTKGDINTGKGAIYRYDNAKHAFVSVTFNIRGMIVKSFDKVIPTGRKMWCISRVHKIAFYIKKDFSFEGDELIEPDAQYAAHPEFSDLIIKYTANKVSPINFQISTSAEYFFKSFSLKTWQIKTEFFFAKGDSFSLFNMKFFKLALSIPSLNRM</sequence>